<sequence length="56" mass="6437">NDGMDIEDDHFEEDEQNTEDQMPEIRSRTNGADESEDDDIDYFADPDELGDELNAN</sequence>
<dbReference type="EMBL" id="CAJVPM010048615">
    <property type="protein sequence ID" value="CAG8723397.1"/>
    <property type="molecule type" value="Genomic_DNA"/>
</dbReference>
<keyword evidence="2" id="KW-1185">Reference proteome</keyword>
<protein>
    <submittedName>
        <fullName evidence="1">7180_t:CDS:1</fullName>
    </submittedName>
</protein>
<feature type="non-terminal residue" evidence="1">
    <location>
        <position position="56"/>
    </location>
</feature>
<organism evidence="1 2">
    <name type="scientific">Scutellospora calospora</name>
    <dbReference type="NCBI Taxonomy" id="85575"/>
    <lineage>
        <taxon>Eukaryota</taxon>
        <taxon>Fungi</taxon>
        <taxon>Fungi incertae sedis</taxon>
        <taxon>Mucoromycota</taxon>
        <taxon>Glomeromycotina</taxon>
        <taxon>Glomeromycetes</taxon>
        <taxon>Diversisporales</taxon>
        <taxon>Gigasporaceae</taxon>
        <taxon>Scutellospora</taxon>
    </lineage>
</organism>
<gene>
    <name evidence="1" type="ORF">SCALOS_LOCUS11345</name>
</gene>
<accession>A0ACA9PUZ9</accession>
<evidence type="ECO:0000313" key="1">
    <source>
        <dbReference type="EMBL" id="CAG8723397.1"/>
    </source>
</evidence>
<dbReference type="Proteomes" id="UP000789860">
    <property type="component" value="Unassembled WGS sequence"/>
</dbReference>
<comment type="caution">
    <text evidence="1">The sequence shown here is derived from an EMBL/GenBank/DDBJ whole genome shotgun (WGS) entry which is preliminary data.</text>
</comment>
<name>A0ACA9PUZ9_9GLOM</name>
<proteinExistence type="predicted"/>
<reference evidence="1" key="1">
    <citation type="submission" date="2021-06" db="EMBL/GenBank/DDBJ databases">
        <authorList>
            <person name="Kallberg Y."/>
            <person name="Tangrot J."/>
            <person name="Rosling A."/>
        </authorList>
    </citation>
    <scope>NUCLEOTIDE SEQUENCE</scope>
    <source>
        <strain evidence="1">AU212A</strain>
    </source>
</reference>
<evidence type="ECO:0000313" key="2">
    <source>
        <dbReference type="Proteomes" id="UP000789860"/>
    </source>
</evidence>
<feature type="non-terminal residue" evidence="1">
    <location>
        <position position="1"/>
    </location>
</feature>